<dbReference type="GO" id="GO:0005634">
    <property type="term" value="C:nucleus"/>
    <property type="evidence" value="ECO:0007669"/>
    <property type="project" value="TreeGrafter"/>
</dbReference>
<dbReference type="InParanoid" id="T0R362"/>
<dbReference type="OMA" id="MLQCITM"/>
<organism evidence="2 3">
    <name type="scientific">Saprolegnia diclina (strain VS20)</name>
    <dbReference type="NCBI Taxonomy" id="1156394"/>
    <lineage>
        <taxon>Eukaryota</taxon>
        <taxon>Sar</taxon>
        <taxon>Stramenopiles</taxon>
        <taxon>Oomycota</taxon>
        <taxon>Saprolegniomycetes</taxon>
        <taxon>Saprolegniales</taxon>
        <taxon>Saprolegniaceae</taxon>
        <taxon>Saprolegnia</taxon>
    </lineage>
</organism>
<dbReference type="VEuPathDB" id="FungiDB:SDRG_01372"/>
<dbReference type="InterPro" id="IPR026907">
    <property type="entry name" value="GCIP-like"/>
</dbReference>
<protein>
    <recommendedName>
        <fullName evidence="1">Cyclin-D1-binding protein 1-like N-terminal domain-containing protein</fullName>
    </recommendedName>
</protein>
<feature type="domain" description="Cyclin-D1-binding protein 1-like N-terminal" evidence="1">
    <location>
        <begin position="49"/>
        <end position="183"/>
    </location>
</feature>
<sequence>MDNLASGMATCVAELKDLEAKNNVERAFAAKFWQANSDFSLARDVLLAAAGSINVQVTKFSLVMAKSKTPTEREAQSICEAIYDPCQQLLAALKVAIFAGAGYALTKEMIAGSLRIVSTMQELVRLVQSKEFARVPEFTGRIWDACNYLPNISKSNLVATKRVMLQSVAILNDTISELDGVLADQANGPTERNVEDEDEYAFDMDETMSPLETRQFTLVLGLLKMVQAITKKGVLAVNATETNDGQDGFLLWSGGLPSLYDDVNDVIVDMGADVSPPFEQDVVLEHVGHVERVGLACLAHLRQQPGADDTSDLVKGEAAFKAKLAEARDCLRLEDDE</sequence>
<dbReference type="PANTHER" id="PTHR15492:SF1">
    <property type="entry name" value="CYCLIN-D1-BINDING PROTEIN 1"/>
    <property type="match status" value="1"/>
</dbReference>
<dbReference type="InterPro" id="IPR049317">
    <property type="entry name" value="GCIP-like_N"/>
</dbReference>
<evidence type="ECO:0000313" key="2">
    <source>
        <dbReference type="EMBL" id="EQC41401.1"/>
    </source>
</evidence>
<dbReference type="Pfam" id="PF13324">
    <property type="entry name" value="GCIP_N"/>
    <property type="match status" value="1"/>
</dbReference>
<dbReference type="GeneID" id="19942099"/>
<proteinExistence type="predicted"/>
<dbReference type="Gene3D" id="1.20.1420.10">
    <property type="entry name" value="Talin, central domain"/>
    <property type="match status" value="1"/>
</dbReference>
<reference evidence="2 3" key="1">
    <citation type="submission" date="2012-04" db="EMBL/GenBank/DDBJ databases">
        <title>The Genome Sequence of Saprolegnia declina VS20.</title>
        <authorList>
            <consortium name="The Broad Institute Genome Sequencing Platform"/>
            <person name="Russ C."/>
            <person name="Nusbaum C."/>
            <person name="Tyler B."/>
            <person name="van West P."/>
            <person name="Dieguez-Uribeondo J."/>
            <person name="de Bruijn I."/>
            <person name="Tripathy S."/>
            <person name="Jiang R."/>
            <person name="Young S.K."/>
            <person name="Zeng Q."/>
            <person name="Gargeya S."/>
            <person name="Fitzgerald M."/>
            <person name="Haas B."/>
            <person name="Abouelleil A."/>
            <person name="Alvarado L."/>
            <person name="Arachchi H.M."/>
            <person name="Berlin A."/>
            <person name="Chapman S.B."/>
            <person name="Goldberg J."/>
            <person name="Griggs A."/>
            <person name="Gujja S."/>
            <person name="Hansen M."/>
            <person name="Howarth C."/>
            <person name="Imamovic A."/>
            <person name="Larimer J."/>
            <person name="McCowen C."/>
            <person name="Montmayeur A."/>
            <person name="Murphy C."/>
            <person name="Neiman D."/>
            <person name="Pearson M."/>
            <person name="Priest M."/>
            <person name="Roberts A."/>
            <person name="Saif S."/>
            <person name="Shea T."/>
            <person name="Sisk P."/>
            <person name="Sykes S."/>
            <person name="Wortman J."/>
            <person name="Nusbaum C."/>
            <person name="Birren B."/>
        </authorList>
    </citation>
    <scope>NUCLEOTIDE SEQUENCE [LARGE SCALE GENOMIC DNA]</scope>
    <source>
        <strain evidence="2 3">VS20</strain>
    </source>
</reference>
<dbReference type="Gene3D" id="1.20.1410.10">
    <property type="entry name" value="I/LWEQ domain"/>
    <property type="match status" value="1"/>
</dbReference>
<dbReference type="Proteomes" id="UP000030762">
    <property type="component" value="Unassembled WGS sequence"/>
</dbReference>
<evidence type="ECO:0000259" key="1">
    <source>
        <dbReference type="Pfam" id="PF13324"/>
    </source>
</evidence>
<dbReference type="OrthoDB" id="514292at2759"/>
<evidence type="ECO:0000313" key="3">
    <source>
        <dbReference type="Proteomes" id="UP000030762"/>
    </source>
</evidence>
<dbReference type="RefSeq" id="XP_008605115.1">
    <property type="nucleotide sequence ID" value="XM_008606893.1"/>
</dbReference>
<dbReference type="STRING" id="1156394.T0R362"/>
<keyword evidence="3" id="KW-1185">Reference proteome</keyword>
<name>T0R362_SAPDV</name>
<dbReference type="EMBL" id="JH767134">
    <property type="protein sequence ID" value="EQC41401.1"/>
    <property type="molecule type" value="Genomic_DNA"/>
</dbReference>
<dbReference type="eggNOG" id="ENOG502RZSJ">
    <property type="taxonomic scope" value="Eukaryota"/>
</dbReference>
<dbReference type="AlphaFoldDB" id="T0R362"/>
<gene>
    <name evidence="2" type="ORF">SDRG_01372</name>
</gene>
<dbReference type="PANTHER" id="PTHR15492">
    <property type="entry name" value="CYCLIN D1-BINDING PROTEIN 1"/>
    <property type="match status" value="1"/>
</dbReference>
<accession>T0R362</accession>